<dbReference type="InterPro" id="IPR013783">
    <property type="entry name" value="Ig-like_fold"/>
</dbReference>
<evidence type="ECO:0008006" key="3">
    <source>
        <dbReference type="Google" id="ProtNLM"/>
    </source>
</evidence>
<organism evidence="1 2">
    <name type="scientific">candidate division TA06 bacterium</name>
    <dbReference type="NCBI Taxonomy" id="2250710"/>
    <lineage>
        <taxon>Bacteria</taxon>
        <taxon>Bacteria division TA06</taxon>
    </lineage>
</organism>
<accession>A0A933MKQ5</accession>
<dbReference type="AlphaFoldDB" id="A0A933MKQ5"/>
<dbReference type="Proteomes" id="UP000736328">
    <property type="component" value="Unassembled WGS sequence"/>
</dbReference>
<gene>
    <name evidence="1" type="ORF">HY768_05510</name>
</gene>
<sequence length="417" mass="46082">MAVLNLTCQDYNNAYVPLSYGNLGKYKSGSWSKVGLEPQPTWLYDLDSNLICGSDGVIIDTLGGEYFNESGTALYGLSTWAGQVPPNNIAGRWAYAVGSNDRIVESAPFFELPSLRGIITDCGNVELIYVEWSTNGINDAQIDTYELYRSVSPLHHGQLIYQIKPDGGGYYYYEDYGPPFAFAQEYSYWVRAIWHGRNKWYYLGNVFGPSNCATLKPMATPVYIAAIDKPDDNGNTIVLNWDDVSAASGYHIARKRAGEANFTPLANVTNSIFYDYTAQNGVSYVYAIAAYSDNPLCASKYDTSVAVVALDNLTPAQLPAPTGYYDAGFKCLTLNWQTCTDEPNFGGYWVCPEPVGTFASKPSSKYTVNHAAPIERTIWSYRVPDNLIGQTMQMHVTAMDRSGNIGNRQGRHPAFGL</sequence>
<reference evidence="1" key="1">
    <citation type="submission" date="2020-07" db="EMBL/GenBank/DDBJ databases">
        <title>Huge and variable diversity of episymbiotic CPR bacteria and DPANN archaea in groundwater ecosystems.</title>
        <authorList>
            <person name="He C.Y."/>
            <person name="Keren R."/>
            <person name="Whittaker M."/>
            <person name="Farag I.F."/>
            <person name="Doudna J."/>
            <person name="Cate J.H.D."/>
            <person name="Banfield J.F."/>
        </authorList>
    </citation>
    <scope>NUCLEOTIDE SEQUENCE</scope>
    <source>
        <strain evidence="1">NC_groundwater_1520_Pr4_B-0.1um_53_5</strain>
    </source>
</reference>
<name>A0A933MKQ5_UNCT6</name>
<evidence type="ECO:0000313" key="1">
    <source>
        <dbReference type="EMBL" id="MBI4726666.1"/>
    </source>
</evidence>
<dbReference type="Gene3D" id="2.60.40.10">
    <property type="entry name" value="Immunoglobulins"/>
    <property type="match status" value="1"/>
</dbReference>
<protein>
    <recommendedName>
        <fullName evidence="3">Fibronectin type-III domain-containing protein</fullName>
    </recommendedName>
</protein>
<proteinExistence type="predicted"/>
<comment type="caution">
    <text evidence="1">The sequence shown here is derived from an EMBL/GenBank/DDBJ whole genome shotgun (WGS) entry which is preliminary data.</text>
</comment>
<dbReference type="EMBL" id="JACQXR010000069">
    <property type="protein sequence ID" value="MBI4726666.1"/>
    <property type="molecule type" value="Genomic_DNA"/>
</dbReference>
<evidence type="ECO:0000313" key="2">
    <source>
        <dbReference type="Proteomes" id="UP000736328"/>
    </source>
</evidence>